<reference evidence="1" key="1">
    <citation type="submission" date="2020-05" db="EMBL/GenBank/DDBJ databases">
        <authorList>
            <person name="Chiriac C."/>
            <person name="Salcher M."/>
            <person name="Ghai R."/>
            <person name="Kavagutti S V."/>
        </authorList>
    </citation>
    <scope>NUCLEOTIDE SEQUENCE</scope>
</reference>
<sequence>MQPTDALGIPLDLGVQYTERIAIAVGSHVRRTGQPPKRFLIVRWRQGVCSPHSLHLQAMLDESQEFVGRGQIRGVVAADVPALGQSRQGIGRAQYAQRLVCSAVYQLQELDGKFDVAQTAASEFDLPLSKLGRHHLLDSSPHRTDLGHEVLALTGQPHHRVDGIDVVVAEGDIAGHRPSLEQGLELPGLGPALVVGHVRVERANQLAALTFGAKRSVDLEERRGPDAHHLAGDPTRL</sequence>
<evidence type="ECO:0000313" key="1">
    <source>
        <dbReference type="EMBL" id="CAB4924701.1"/>
    </source>
</evidence>
<dbReference type="AlphaFoldDB" id="A0A6J7I1U7"/>
<gene>
    <name evidence="1" type="ORF">UFOPK3472_03764</name>
</gene>
<proteinExistence type="predicted"/>
<dbReference type="EMBL" id="CAFBLX010000399">
    <property type="protein sequence ID" value="CAB4924701.1"/>
    <property type="molecule type" value="Genomic_DNA"/>
</dbReference>
<organism evidence="1">
    <name type="scientific">freshwater metagenome</name>
    <dbReference type="NCBI Taxonomy" id="449393"/>
    <lineage>
        <taxon>unclassified sequences</taxon>
        <taxon>metagenomes</taxon>
        <taxon>ecological metagenomes</taxon>
    </lineage>
</organism>
<protein>
    <submittedName>
        <fullName evidence="1">Unannotated protein</fullName>
    </submittedName>
</protein>
<name>A0A6J7I1U7_9ZZZZ</name>
<accession>A0A6J7I1U7</accession>